<dbReference type="OrthoDB" id="5520457at2"/>
<accession>A0A4R0P4P8</accession>
<organism evidence="1 2">
    <name type="scientific">Pedobacter frigidisoli</name>
    <dbReference type="NCBI Taxonomy" id="2530455"/>
    <lineage>
        <taxon>Bacteria</taxon>
        <taxon>Pseudomonadati</taxon>
        <taxon>Bacteroidota</taxon>
        <taxon>Sphingobacteriia</taxon>
        <taxon>Sphingobacteriales</taxon>
        <taxon>Sphingobacteriaceae</taxon>
        <taxon>Pedobacter</taxon>
    </lineage>
</organism>
<dbReference type="Proteomes" id="UP000291485">
    <property type="component" value="Unassembled WGS sequence"/>
</dbReference>
<comment type="caution">
    <text evidence="1">The sequence shown here is derived from an EMBL/GenBank/DDBJ whole genome shotgun (WGS) entry which is preliminary data.</text>
</comment>
<dbReference type="Gene3D" id="3.40.50.2300">
    <property type="match status" value="1"/>
</dbReference>
<sequence>MKILIVENDTNKSSVVELFLLTDLDISPEELVIKRSFQSGLEAILDNRYDLLILDMSLPTFDITDFDDGGETLDRGGEIILQEMERENISIPSLILTQYEDFGGVSLSKIDDNLFNEFPTFYLGCIYYNSSQTQWQTELKSKIKAL</sequence>
<evidence type="ECO:0000313" key="2">
    <source>
        <dbReference type="Proteomes" id="UP000291485"/>
    </source>
</evidence>
<name>A0A4R0P4P8_9SPHI</name>
<dbReference type="RefSeq" id="WP_131556839.1">
    <property type="nucleotide sequence ID" value="NZ_SJSN01000003.1"/>
</dbReference>
<protein>
    <recommendedName>
        <fullName evidence="3">Response regulator receiver domain-containing protein</fullName>
    </recommendedName>
</protein>
<keyword evidence="2" id="KW-1185">Reference proteome</keyword>
<dbReference type="EMBL" id="SJSN01000003">
    <property type="protein sequence ID" value="TCD11589.1"/>
    <property type="molecule type" value="Genomic_DNA"/>
</dbReference>
<dbReference type="AlphaFoldDB" id="A0A4R0P4P8"/>
<evidence type="ECO:0000313" key="1">
    <source>
        <dbReference type="EMBL" id="TCD11589.1"/>
    </source>
</evidence>
<proteinExistence type="predicted"/>
<dbReference type="SUPFAM" id="SSF52172">
    <property type="entry name" value="CheY-like"/>
    <property type="match status" value="1"/>
</dbReference>
<gene>
    <name evidence="1" type="ORF">EZ449_04835</name>
</gene>
<dbReference type="InterPro" id="IPR011006">
    <property type="entry name" value="CheY-like_superfamily"/>
</dbReference>
<evidence type="ECO:0008006" key="3">
    <source>
        <dbReference type="Google" id="ProtNLM"/>
    </source>
</evidence>
<reference evidence="1 2" key="1">
    <citation type="submission" date="2019-02" db="EMBL/GenBank/DDBJ databases">
        <title>Pedobacter sp. RP-3-11 sp. nov., isolated from Arctic soil.</title>
        <authorList>
            <person name="Dahal R.H."/>
        </authorList>
    </citation>
    <scope>NUCLEOTIDE SEQUENCE [LARGE SCALE GENOMIC DNA]</scope>
    <source>
        <strain evidence="1 2">RP-3-11</strain>
    </source>
</reference>